<evidence type="ECO:0000313" key="3">
    <source>
        <dbReference type="Proteomes" id="UP000295807"/>
    </source>
</evidence>
<feature type="signal peptide" evidence="1">
    <location>
        <begin position="1"/>
        <end position="20"/>
    </location>
</feature>
<evidence type="ECO:0000313" key="2">
    <source>
        <dbReference type="EMBL" id="TCS88835.1"/>
    </source>
</evidence>
<dbReference type="NCBIfam" id="TIGR03512">
    <property type="entry name" value="GldD_lipo"/>
    <property type="match status" value="1"/>
</dbReference>
<evidence type="ECO:0000256" key="1">
    <source>
        <dbReference type="SAM" id="SignalP"/>
    </source>
</evidence>
<comment type="caution">
    <text evidence="2">The sequence shown here is derived from an EMBL/GenBank/DDBJ whole genome shotgun (WGS) entry which is preliminary data.</text>
</comment>
<dbReference type="PROSITE" id="PS51257">
    <property type="entry name" value="PROKAR_LIPOPROTEIN"/>
    <property type="match status" value="1"/>
</dbReference>
<dbReference type="AlphaFoldDB" id="A0A4R3KU98"/>
<sequence>MDKRNLICLLALVLMFSACRQEGYTPKPRGYFRIEFPEKAYKPYTSDCPFSFRIPVYANVSADTSANARPCWMDVAFPGFNARIHFSYWPIQSGKMLYQLVEDSRDLAFKHTIKATAIDEQLIIRPEKDMYGIVYNIRGNTASSLQFFLTDSTSHYVRGALYFHEEPRIDSIRPVLEFIRSDIDSLIASFRWK</sequence>
<reference evidence="2 3" key="1">
    <citation type="submission" date="2019-03" db="EMBL/GenBank/DDBJ databases">
        <title>Genomic Encyclopedia of Type Strains, Phase IV (KMG-IV): sequencing the most valuable type-strain genomes for metagenomic binning, comparative biology and taxonomic classification.</title>
        <authorList>
            <person name="Goeker M."/>
        </authorList>
    </citation>
    <scope>NUCLEOTIDE SEQUENCE [LARGE SCALE GENOMIC DNA]</scope>
    <source>
        <strain evidence="2 3">DSM 21100</strain>
    </source>
</reference>
<proteinExistence type="predicted"/>
<name>A0A4R3KU98_9SPHI</name>
<dbReference type="Pfam" id="PF25593">
    <property type="entry name" value="GldD_lipo"/>
    <property type="match status" value="1"/>
</dbReference>
<keyword evidence="1" id="KW-0732">Signal</keyword>
<gene>
    <name evidence="2" type="ORF">EDD80_10225</name>
</gene>
<dbReference type="RefSeq" id="WP_132127957.1">
    <property type="nucleotide sequence ID" value="NZ_CP042432.1"/>
</dbReference>
<dbReference type="Proteomes" id="UP000295807">
    <property type="component" value="Unassembled WGS sequence"/>
</dbReference>
<dbReference type="EMBL" id="SMAD01000002">
    <property type="protein sequence ID" value="TCS88835.1"/>
    <property type="molecule type" value="Genomic_DNA"/>
</dbReference>
<dbReference type="InterPro" id="IPR019850">
    <property type="entry name" value="GldD-like"/>
</dbReference>
<keyword evidence="2" id="KW-0449">Lipoprotein</keyword>
<dbReference type="OrthoDB" id="679501at2"/>
<protein>
    <submittedName>
        <fullName evidence="2">Gliding motility-associated lipoprotein GldD</fullName>
    </submittedName>
</protein>
<organism evidence="2 3">
    <name type="scientific">Anseongella ginsenosidimutans</name>
    <dbReference type="NCBI Taxonomy" id="496056"/>
    <lineage>
        <taxon>Bacteria</taxon>
        <taxon>Pseudomonadati</taxon>
        <taxon>Bacteroidota</taxon>
        <taxon>Sphingobacteriia</taxon>
        <taxon>Sphingobacteriales</taxon>
        <taxon>Sphingobacteriaceae</taxon>
        <taxon>Anseongella</taxon>
    </lineage>
</organism>
<feature type="chain" id="PRO_5020622633" evidence="1">
    <location>
        <begin position="21"/>
        <end position="193"/>
    </location>
</feature>
<accession>A0A4R3KU98</accession>
<keyword evidence="3" id="KW-1185">Reference proteome</keyword>